<feature type="transmembrane region" description="Helical" evidence="13">
    <location>
        <begin position="164"/>
        <end position="185"/>
    </location>
</feature>
<keyword evidence="3" id="KW-0444">Lipid biosynthesis</keyword>
<dbReference type="PIRSF" id="PIRSF000847">
    <property type="entry name" value="Phos_ph_gly_syn"/>
    <property type="match status" value="1"/>
</dbReference>
<feature type="transmembrane region" description="Helical" evidence="13">
    <location>
        <begin position="20"/>
        <end position="43"/>
    </location>
</feature>
<dbReference type="InterPro" id="IPR000462">
    <property type="entry name" value="CDP-OH_P_trans"/>
</dbReference>
<comment type="subcellular location">
    <subcellularLocation>
        <location evidence="1">Membrane</location>
        <topology evidence="1">Multi-pass membrane protein</topology>
    </subcellularLocation>
</comment>
<dbReference type="GO" id="GO:0008444">
    <property type="term" value="F:CDP-diacylglycerol-glycerol-3-phosphate 3-phosphatidyltransferase activity"/>
    <property type="evidence" value="ECO:0007669"/>
    <property type="project" value="UniProtKB-EC"/>
</dbReference>
<evidence type="ECO:0000256" key="12">
    <source>
        <dbReference type="RuleBase" id="RU003750"/>
    </source>
</evidence>
<evidence type="ECO:0000256" key="2">
    <source>
        <dbReference type="ARBA" id="ARBA00010441"/>
    </source>
</evidence>
<dbReference type="RefSeq" id="WP_253241542.1">
    <property type="nucleotide sequence ID" value="NZ_JAMYJR010000038.1"/>
</dbReference>
<evidence type="ECO:0000256" key="6">
    <source>
        <dbReference type="ARBA" id="ARBA00022989"/>
    </source>
</evidence>
<sequence length="204" mass="21827">MEEEKLPAGPTRTVSPYNAANLLTVLRLVLVPVFLGLAVSSGLTGTPAHFAACLVFMAASATDFADGWIARRWSLITPFGQLADPIADKALTGTAFVLLSAFDRLPWWVTLLILTREWGVTALRLWVVRHGVIPAGRGGKAKTVLQVVTLTWYLWPAPASLDPIGVGLITAATVLTVTTGVVYLIGAVRLRYGQGTAVPPRQNL</sequence>
<dbReference type="PANTHER" id="PTHR14269">
    <property type="entry name" value="CDP-DIACYLGLYCEROL--GLYCEROL-3-PHOSPHATE 3-PHOSPHATIDYLTRANSFERASE-RELATED"/>
    <property type="match status" value="1"/>
</dbReference>
<organism evidence="14 15">
    <name type="scientific">Paractinoplanes aksuensis</name>
    <dbReference type="NCBI Taxonomy" id="2939490"/>
    <lineage>
        <taxon>Bacteria</taxon>
        <taxon>Bacillati</taxon>
        <taxon>Actinomycetota</taxon>
        <taxon>Actinomycetes</taxon>
        <taxon>Micromonosporales</taxon>
        <taxon>Micromonosporaceae</taxon>
        <taxon>Paractinoplanes</taxon>
    </lineage>
</organism>
<comment type="similarity">
    <text evidence="2 12">Belongs to the CDP-alcohol phosphatidyltransferase class-I family.</text>
</comment>
<dbReference type="InterPro" id="IPR043130">
    <property type="entry name" value="CDP-OH_PTrfase_TM_dom"/>
</dbReference>
<dbReference type="EC" id="2.7.8.5" evidence="11"/>
<dbReference type="Proteomes" id="UP001523369">
    <property type="component" value="Unassembled WGS sequence"/>
</dbReference>
<accession>A0ABT1DX87</accession>
<evidence type="ECO:0000256" key="9">
    <source>
        <dbReference type="ARBA" id="ARBA00023209"/>
    </source>
</evidence>
<keyword evidence="9" id="KW-0594">Phospholipid biosynthesis</keyword>
<comment type="caution">
    <text evidence="14">The sequence shown here is derived from an EMBL/GenBank/DDBJ whole genome shotgun (WGS) entry which is preliminary data.</text>
</comment>
<evidence type="ECO:0000313" key="14">
    <source>
        <dbReference type="EMBL" id="MCO8275478.1"/>
    </source>
</evidence>
<reference evidence="14 15" key="1">
    <citation type="submission" date="2022-06" db="EMBL/GenBank/DDBJ databases">
        <title>New Species of the Genus Actinoplanes, ActinopZanes ferrugineus.</title>
        <authorList>
            <person name="Ding P."/>
        </authorList>
    </citation>
    <scope>NUCLEOTIDE SEQUENCE [LARGE SCALE GENOMIC DNA]</scope>
    <source>
        <strain evidence="14 15">TRM88003</strain>
    </source>
</reference>
<protein>
    <recommendedName>
        <fullName evidence="11">CDP-diacylglycerol--glycerol-3-phosphate 3-phosphatidyltransferase</fullName>
        <ecNumber evidence="11">2.7.8.5</ecNumber>
    </recommendedName>
</protein>
<proteinExistence type="inferred from homology"/>
<keyword evidence="8 13" id="KW-0472">Membrane</keyword>
<evidence type="ECO:0000256" key="7">
    <source>
        <dbReference type="ARBA" id="ARBA00023098"/>
    </source>
</evidence>
<evidence type="ECO:0000256" key="1">
    <source>
        <dbReference type="ARBA" id="ARBA00004141"/>
    </source>
</evidence>
<evidence type="ECO:0000256" key="4">
    <source>
        <dbReference type="ARBA" id="ARBA00022679"/>
    </source>
</evidence>
<evidence type="ECO:0000256" key="8">
    <source>
        <dbReference type="ARBA" id="ARBA00023136"/>
    </source>
</evidence>
<gene>
    <name evidence="14" type="primary">pgsA</name>
    <name evidence="14" type="ORF">M1L60_33335</name>
</gene>
<keyword evidence="4 12" id="KW-0808">Transferase</keyword>
<evidence type="ECO:0000256" key="5">
    <source>
        <dbReference type="ARBA" id="ARBA00022692"/>
    </source>
</evidence>
<evidence type="ECO:0000256" key="11">
    <source>
        <dbReference type="NCBIfam" id="TIGR00560"/>
    </source>
</evidence>
<keyword evidence="10" id="KW-1208">Phospholipid metabolism</keyword>
<dbReference type="InterPro" id="IPR050324">
    <property type="entry name" value="CDP-alcohol_PTase-I"/>
</dbReference>
<keyword evidence="7" id="KW-0443">Lipid metabolism</keyword>
<evidence type="ECO:0000256" key="3">
    <source>
        <dbReference type="ARBA" id="ARBA00022516"/>
    </source>
</evidence>
<evidence type="ECO:0000313" key="15">
    <source>
        <dbReference type="Proteomes" id="UP001523369"/>
    </source>
</evidence>
<name>A0ABT1DX87_9ACTN</name>
<evidence type="ECO:0000256" key="13">
    <source>
        <dbReference type="SAM" id="Phobius"/>
    </source>
</evidence>
<dbReference type="PROSITE" id="PS00379">
    <property type="entry name" value="CDP_ALCOHOL_P_TRANSF"/>
    <property type="match status" value="1"/>
</dbReference>
<dbReference type="Pfam" id="PF01066">
    <property type="entry name" value="CDP-OH_P_transf"/>
    <property type="match status" value="1"/>
</dbReference>
<dbReference type="Gene3D" id="1.20.120.1760">
    <property type="match status" value="1"/>
</dbReference>
<dbReference type="PANTHER" id="PTHR14269:SF52">
    <property type="entry name" value="PHOSPHATIDYLGLYCEROPHOSPHATE SYNTHASE-RELATED"/>
    <property type="match status" value="1"/>
</dbReference>
<evidence type="ECO:0000256" key="10">
    <source>
        <dbReference type="ARBA" id="ARBA00023264"/>
    </source>
</evidence>
<keyword evidence="5 13" id="KW-0812">Transmembrane</keyword>
<keyword evidence="15" id="KW-1185">Reference proteome</keyword>
<dbReference type="InterPro" id="IPR004570">
    <property type="entry name" value="Phosphatidylglycerol_P_synth"/>
</dbReference>
<dbReference type="InterPro" id="IPR048254">
    <property type="entry name" value="CDP_ALCOHOL_P_TRANSF_CS"/>
</dbReference>
<dbReference type="EMBL" id="JAMYJR010000038">
    <property type="protein sequence ID" value="MCO8275478.1"/>
    <property type="molecule type" value="Genomic_DNA"/>
</dbReference>
<keyword evidence="6 13" id="KW-1133">Transmembrane helix</keyword>
<dbReference type="NCBIfam" id="TIGR00560">
    <property type="entry name" value="pgsA"/>
    <property type="match status" value="1"/>
</dbReference>